<accession>A0A9D1S7Z8</accession>
<feature type="domain" description="ABC transporter" evidence="5">
    <location>
        <begin position="3"/>
        <end position="239"/>
    </location>
</feature>
<dbReference type="SUPFAM" id="SSF52540">
    <property type="entry name" value="P-loop containing nucleoside triphosphate hydrolases"/>
    <property type="match status" value="1"/>
</dbReference>
<evidence type="ECO:0000256" key="1">
    <source>
        <dbReference type="ARBA" id="ARBA00005417"/>
    </source>
</evidence>
<evidence type="ECO:0000256" key="2">
    <source>
        <dbReference type="ARBA" id="ARBA00022448"/>
    </source>
</evidence>
<dbReference type="Gene3D" id="3.40.50.300">
    <property type="entry name" value="P-loop containing nucleotide triphosphate hydrolases"/>
    <property type="match status" value="1"/>
</dbReference>
<protein>
    <submittedName>
        <fullName evidence="6">ABC transporter ATP-binding protein</fullName>
    </submittedName>
</protein>
<evidence type="ECO:0000256" key="3">
    <source>
        <dbReference type="ARBA" id="ARBA00022741"/>
    </source>
</evidence>
<dbReference type="InterPro" id="IPR027417">
    <property type="entry name" value="P-loop_NTPase"/>
</dbReference>
<proteinExistence type="inferred from homology"/>
<dbReference type="SMART" id="SM00382">
    <property type="entry name" value="AAA"/>
    <property type="match status" value="1"/>
</dbReference>
<dbReference type="GO" id="GO:0016887">
    <property type="term" value="F:ATP hydrolysis activity"/>
    <property type="evidence" value="ECO:0007669"/>
    <property type="project" value="InterPro"/>
</dbReference>
<sequence length="254" mass="28694">MKIQVKDLTAGFHKNPILENVSFEISKGGIWFLLGPNGSGKSTLIKTLGGYITPEKGDILYDDVSLKNIPIKKRAKIIAYMPQKFYSQSMTVEDFVTMGATPYLSPFQQPQKSHREKTKKYIDEMGISHLSQRSTEEISGGELQLACLAKTFTQETDYILLDEPTSGLDVKRQQDFMKKVKALSKEQQNKLIILSVHDPNLALQYGDGILLIKDKKVDIIPKTDEFAKSLLKKLIPVYGNDLNLSEEGFLYWKT</sequence>
<dbReference type="EMBL" id="DVNG01000031">
    <property type="protein sequence ID" value="HIU49808.1"/>
    <property type="molecule type" value="Genomic_DNA"/>
</dbReference>
<dbReference type="PROSITE" id="PS50893">
    <property type="entry name" value="ABC_TRANSPORTER_2"/>
    <property type="match status" value="1"/>
</dbReference>
<dbReference type="PANTHER" id="PTHR42734">
    <property type="entry name" value="METAL TRANSPORT SYSTEM ATP-BINDING PROTEIN TM_0124-RELATED"/>
    <property type="match status" value="1"/>
</dbReference>
<evidence type="ECO:0000259" key="5">
    <source>
        <dbReference type="PROSITE" id="PS50893"/>
    </source>
</evidence>
<dbReference type="Proteomes" id="UP000824118">
    <property type="component" value="Unassembled WGS sequence"/>
</dbReference>
<dbReference type="InterPro" id="IPR017871">
    <property type="entry name" value="ABC_transporter-like_CS"/>
</dbReference>
<dbReference type="InterPro" id="IPR050153">
    <property type="entry name" value="Metal_Ion_Import_ABC"/>
</dbReference>
<dbReference type="CDD" id="cd03214">
    <property type="entry name" value="ABC_Iron-Siderophores_B12_Hemin"/>
    <property type="match status" value="1"/>
</dbReference>
<dbReference type="FunFam" id="3.40.50.300:FF:000134">
    <property type="entry name" value="Iron-enterobactin ABC transporter ATP-binding protein"/>
    <property type="match status" value="1"/>
</dbReference>
<gene>
    <name evidence="6" type="ORF">IAD22_02175</name>
</gene>
<dbReference type="InterPro" id="IPR003439">
    <property type="entry name" value="ABC_transporter-like_ATP-bd"/>
</dbReference>
<dbReference type="GO" id="GO:0005524">
    <property type="term" value="F:ATP binding"/>
    <property type="evidence" value="ECO:0007669"/>
    <property type="project" value="UniProtKB-KW"/>
</dbReference>
<dbReference type="Pfam" id="PF00005">
    <property type="entry name" value="ABC_tran"/>
    <property type="match status" value="1"/>
</dbReference>
<keyword evidence="4 6" id="KW-0067">ATP-binding</keyword>
<dbReference type="PROSITE" id="PS00211">
    <property type="entry name" value="ABC_TRANSPORTER_1"/>
    <property type="match status" value="1"/>
</dbReference>
<organism evidence="6 7">
    <name type="scientific">Candidatus Limousia pullorum</name>
    <dbReference type="NCBI Taxonomy" id="2840860"/>
    <lineage>
        <taxon>Bacteria</taxon>
        <taxon>Bacillati</taxon>
        <taxon>Bacillota</taxon>
        <taxon>Clostridia</taxon>
        <taxon>Eubacteriales</taxon>
        <taxon>Oscillospiraceae</taxon>
        <taxon>Oscillospiraceae incertae sedis</taxon>
        <taxon>Candidatus Limousia</taxon>
    </lineage>
</organism>
<reference evidence="6" key="1">
    <citation type="submission" date="2020-10" db="EMBL/GenBank/DDBJ databases">
        <authorList>
            <person name="Gilroy R."/>
        </authorList>
    </citation>
    <scope>NUCLEOTIDE SEQUENCE</scope>
    <source>
        <strain evidence="6">ChiGjej1B1-1684</strain>
    </source>
</reference>
<comment type="similarity">
    <text evidence="1">Belongs to the ABC transporter superfamily.</text>
</comment>
<dbReference type="PANTHER" id="PTHR42734:SF6">
    <property type="entry name" value="MOLYBDATE IMPORT ATP-BINDING PROTEIN MOLC"/>
    <property type="match status" value="1"/>
</dbReference>
<evidence type="ECO:0000256" key="4">
    <source>
        <dbReference type="ARBA" id="ARBA00022840"/>
    </source>
</evidence>
<evidence type="ECO:0000313" key="7">
    <source>
        <dbReference type="Proteomes" id="UP000824118"/>
    </source>
</evidence>
<reference evidence="6" key="2">
    <citation type="journal article" date="2021" name="PeerJ">
        <title>Extensive microbial diversity within the chicken gut microbiome revealed by metagenomics and culture.</title>
        <authorList>
            <person name="Gilroy R."/>
            <person name="Ravi A."/>
            <person name="Getino M."/>
            <person name="Pursley I."/>
            <person name="Horton D.L."/>
            <person name="Alikhan N.F."/>
            <person name="Baker D."/>
            <person name="Gharbi K."/>
            <person name="Hall N."/>
            <person name="Watson M."/>
            <person name="Adriaenssens E.M."/>
            <person name="Foster-Nyarko E."/>
            <person name="Jarju S."/>
            <person name="Secka A."/>
            <person name="Antonio M."/>
            <person name="Oren A."/>
            <person name="Chaudhuri R.R."/>
            <person name="La Ragione R."/>
            <person name="Hildebrand F."/>
            <person name="Pallen M.J."/>
        </authorList>
    </citation>
    <scope>NUCLEOTIDE SEQUENCE</scope>
    <source>
        <strain evidence="6">ChiGjej1B1-1684</strain>
    </source>
</reference>
<dbReference type="InterPro" id="IPR003593">
    <property type="entry name" value="AAA+_ATPase"/>
</dbReference>
<evidence type="ECO:0000313" key="6">
    <source>
        <dbReference type="EMBL" id="HIU49808.1"/>
    </source>
</evidence>
<name>A0A9D1S7Z8_9FIRM</name>
<dbReference type="AlphaFoldDB" id="A0A9D1S7Z8"/>
<keyword evidence="3" id="KW-0547">Nucleotide-binding</keyword>
<keyword evidence="2" id="KW-0813">Transport</keyword>
<comment type="caution">
    <text evidence="6">The sequence shown here is derived from an EMBL/GenBank/DDBJ whole genome shotgun (WGS) entry which is preliminary data.</text>
</comment>